<comment type="similarity">
    <text evidence="1">Belongs to the ABC transporter superfamily.</text>
</comment>
<protein>
    <submittedName>
        <fullName evidence="6">ABC transporter ATP-binding protein</fullName>
    </submittedName>
</protein>
<dbReference type="GO" id="GO:0005524">
    <property type="term" value="F:ATP binding"/>
    <property type="evidence" value="ECO:0007669"/>
    <property type="project" value="UniProtKB-KW"/>
</dbReference>
<evidence type="ECO:0000256" key="3">
    <source>
        <dbReference type="ARBA" id="ARBA00022741"/>
    </source>
</evidence>
<dbReference type="Gene3D" id="3.40.50.300">
    <property type="entry name" value="P-loop containing nucleotide triphosphate hydrolases"/>
    <property type="match status" value="1"/>
</dbReference>
<gene>
    <name evidence="6" type="ORF">E0Y62_25200</name>
</gene>
<dbReference type="InterPro" id="IPR003439">
    <property type="entry name" value="ABC_transporter-like_ATP-bd"/>
</dbReference>
<dbReference type="InterPro" id="IPR003593">
    <property type="entry name" value="AAA+_ATPase"/>
</dbReference>
<accession>A0A4R1AVY7</accession>
<sequence length="289" mass="32639">MLLNSITKKYSGSAVLNDLTLDFNQGEIVGLIGRNGAGKSTLMKIITQTIQTYDGSVAGNHQVGYLIEEPKLFSNKTGLFHLTYFSGIYGNTFNLNEYEGLLLNLQLFDVLNKKVKEYSLGMRQKLGIVMSLLNNPSYIVLDEPTNGMDVETSFEVLRELRRMADEWNVGILISSHKLEDIEAICDRVLFLEDGVIADEQQFIKNKQRTLTLVFENSVDLAAFALNQHFGSVIHSGDKDIQIETAVANAEIFKMVNQLGVRLIDFTAEKKTLRSVYMNKFRGEYHDTQY</sequence>
<keyword evidence="3" id="KW-0547">Nucleotide-binding</keyword>
<keyword evidence="7" id="KW-1185">Reference proteome</keyword>
<evidence type="ECO:0000256" key="4">
    <source>
        <dbReference type="ARBA" id="ARBA00022840"/>
    </source>
</evidence>
<proteinExistence type="inferred from homology"/>
<dbReference type="GO" id="GO:0016887">
    <property type="term" value="F:ATP hydrolysis activity"/>
    <property type="evidence" value="ECO:0007669"/>
    <property type="project" value="InterPro"/>
</dbReference>
<dbReference type="Pfam" id="PF00005">
    <property type="entry name" value="ABC_tran"/>
    <property type="match status" value="1"/>
</dbReference>
<dbReference type="InterPro" id="IPR017871">
    <property type="entry name" value="ABC_transporter-like_CS"/>
</dbReference>
<name>A0A4R1AVY7_9BACI</name>
<keyword evidence="4 6" id="KW-0067">ATP-binding</keyword>
<dbReference type="OrthoDB" id="9804819at2"/>
<dbReference type="SMART" id="SM00382">
    <property type="entry name" value="AAA"/>
    <property type="match status" value="1"/>
</dbReference>
<evidence type="ECO:0000259" key="5">
    <source>
        <dbReference type="PROSITE" id="PS50893"/>
    </source>
</evidence>
<evidence type="ECO:0000313" key="7">
    <source>
        <dbReference type="Proteomes" id="UP000293846"/>
    </source>
</evidence>
<dbReference type="SUPFAM" id="SSF52540">
    <property type="entry name" value="P-loop containing nucleoside triphosphate hydrolases"/>
    <property type="match status" value="1"/>
</dbReference>
<comment type="caution">
    <text evidence="6">The sequence shown here is derived from an EMBL/GenBank/DDBJ whole genome shotgun (WGS) entry which is preliminary data.</text>
</comment>
<feature type="domain" description="ABC transporter" evidence="5">
    <location>
        <begin position="1"/>
        <end position="218"/>
    </location>
</feature>
<dbReference type="EMBL" id="SJTH01000074">
    <property type="protein sequence ID" value="TCJ01214.1"/>
    <property type="molecule type" value="Genomic_DNA"/>
</dbReference>
<dbReference type="InterPro" id="IPR027417">
    <property type="entry name" value="P-loop_NTPase"/>
</dbReference>
<dbReference type="PROSITE" id="PS50893">
    <property type="entry name" value="ABC_TRANSPORTER_2"/>
    <property type="match status" value="1"/>
</dbReference>
<dbReference type="AlphaFoldDB" id="A0A4R1AVY7"/>
<evidence type="ECO:0000313" key="6">
    <source>
        <dbReference type="EMBL" id="TCJ01214.1"/>
    </source>
</evidence>
<dbReference type="InterPro" id="IPR050763">
    <property type="entry name" value="ABC_transporter_ATP-binding"/>
</dbReference>
<reference evidence="6 7" key="1">
    <citation type="submission" date="2019-03" db="EMBL/GenBank/DDBJ databases">
        <authorList>
            <person name="Jensen L."/>
            <person name="Storgaard J."/>
            <person name="Sulaj E."/>
            <person name="Schramm A."/>
            <person name="Marshall I.P.G."/>
        </authorList>
    </citation>
    <scope>NUCLEOTIDE SEQUENCE [LARGE SCALE GENOMIC DNA]</scope>
    <source>
        <strain evidence="6 7">2017H2G3</strain>
    </source>
</reference>
<dbReference type="STRING" id="1742358.GCA_001439605_04232"/>
<dbReference type="PANTHER" id="PTHR42711:SF5">
    <property type="entry name" value="ABC TRANSPORTER ATP-BINDING PROTEIN NATA"/>
    <property type="match status" value="1"/>
</dbReference>
<dbReference type="CDD" id="cd03230">
    <property type="entry name" value="ABC_DR_subfamily_A"/>
    <property type="match status" value="1"/>
</dbReference>
<keyword evidence="2" id="KW-0813">Transport</keyword>
<evidence type="ECO:0000256" key="2">
    <source>
        <dbReference type="ARBA" id="ARBA00022448"/>
    </source>
</evidence>
<dbReference type="Proteomes" id="UP000293846">
    <property type="component" value="Unassembled WGS sequence"/>
</dbReference>
<dbReference type="PANTHER" id="PTHR42711">
    <property type="entry name" value="ABC TRANSPORTER ATP-BINDING PROTEIN"/>
    <property type="match status" value="1"/>
</dbReference>
<evidence type="ECO:0000256" key="1">
    <source>
        <dbReference type="ARBA" id="ARBA00005417"/>
    </source>
</evidence>
<organism evidence="6 7">
    <name type="scientific">Cytobacillus praedii</name>
    <dbReference type="NCBI Taxonomy" id="1742358"/>
    <lineage>
        <taxon>Bacteria</taxon>
        <taxon>Bacillati</taxon>
        <taxon>Bacillota</taxon>
        <taxon>Bacilli</taxon>
        <taxon>Bacillales</taxon>
        <taxon>Bacillaceae</taxon>
        <taxon>Cytobacillus</taxon>
    </lineage>
</organism>
<dbReference type="RefSeq" id="WP_131239178.1">
    <property type="nucleotide sequence ID" value="NZ_SJTH01000074.1"/>
</dbReference>
<dbReference type="PROSITE" id="PS00211">
    <property type="entry name" value="ABC_TRANSPORTER_1"/>
    <property type="match status" value="1"/>
</dbReference>